<reference evidence="2 3" key="1">
    <citation type="submission" date="2021-06" db="EMBL/GenBank/DDBJ databases">
        <title>Enterococcus alishanensis sp. nov., a novel lactic acid bacterium isolated from fresh coffee beans.</title>
        <authorList>
            <person name="Chen Y.-S."/>
        </authorList>
    </citation>
    <scope>NUCLEOTIDE SEQUENCE [LARGE SCALE GENOMIC DNA]</scope>
    <source>
        <strain evidence="2 3">ALS3</strain>
    </source>
</reference>
<evidence type="ECO:0000313" key="2">
    <source>
        <dbReference type="EMBL" id="MBV7391737.1"/>
    </source>
</evidence>
<keyword evidence="3" id="KW-1185">Reference proteome</keyword>
<feature type="compositionally biased region" description="Polar residues" evidence="1">
    <location>
        <begin position="74"/>
        <end position="105"/>
    </location>
</feature>
<sequence>MKEGQKFKLIKWNKQLISVATGILLISQLAVGPVQVLAETTDSASPNSSENIDQENQLDVGMSGELFTEEKQNSDGNTGGESQASASKETTRNGASPQIGEVTTEQGLKDAIASASTTGAEPIVLSGTIEISSVIAFSGKDITLTSTDGATLKRVGSYTGGVLTVQYQLISTNITN</sequence>
<evidence type="ECO:0000313" key="3">
    <source>
        <dbReference type="Proteomes" id="UP000774130"/>
    </source>
</evidence>
<dbReference type="RefSeq" id="WP_218326941.1">
    <property type="nucleotide sequence ID" value="NZ_JAHUZB010000005.1"/>
</dbReference>
<proteinExistence type="predicted"/>
<name>A0ABS6TFR8_9ENTE</name>
<accession>A0ABS6TFR8</accession>
<gene>
    <name evidence="2" type="ORF">KUA55_13700</name>
</gene>
<protein>
    <recommendedName>
        <fullName evidence="4">WxL domain-containing protein</fullName>
    </recommendedName>
</protein>
<evidence type="ECO:0008006" key="4">
    <source>
        <dbReference type="Google" id="ProtNLM"/>
    </source>
</evidence>
<dbReference type="EMBL" id="JAHUZB010000005">
    <property type="protein sequence ID" value="MBV7391737.1"/>
    <property type="molecule type" value="Genomic_DNA"/>
</dbReference>
<organism evidence="2 3">
    <name type="scientific">Enterococcus alishanensis</name>
    <dbReference type="NCBI Taxonomy" id="1303817"/>
    <lineage>
        <taxon>Bacteria</taxon>
        <taxon>Bacillati</taxon>
        <taxon>Bacillota</taxon>
        <taxon>Bacilli</taxon>
        <taxon>Lactobacillales</taxon>
        <taxon>Enterococcaceae</taxon>
        <taxon>Enterococcus</taxon>
    </lineage>
</organism>
<evidence type="ECO:0000256" key="1">
    <source>
        <dbReference type="SAM" id="MobiDB-lite"/>
    </source>
</evidence>
<feature type="region of interest" description="Disordered" evidence="1">
    <location>
        <begin position="70"/>
        <end position="105"/>
    </location>
</feature>
<comment type="caution">
    <text evidence="2">The sequence shown here is derived from an EMBL/GenBank/DDBJ whole genome shotgun (WGS) entry which is preliminary data.</text>
</comment>
<dbReference type="Proteomes" id="UP000774130">
    <property type="component" value="Unassembled WGS sequence"/>
</dbReference>